<evidence type="ECO:0000256" key="1">
    <source>
        <dbReference type="ARBA" id="ARBA00004141"/>
    </source>
</evidence>
<dbReference type="GeneID" id="106475670"/>
<feature type="transmembrane region" description="Helical" evidence="9">
    <location>
        <begin position="15"/>
        <end position="37"/>
    </location>
</feature>
<evidence type="ECO:0000256" key="3">
    <source>
        <dbReference type="ARBA" id="ARBA00022448"/>
    </source>
</evidence>
<feature type="transmembrane region" description="Helical" evidence="9">
    <location>
        <begin position="331"/>
        <end position="356"/>
    </location>
</feature>
<evidence type="ECO:0000313" key="10">
    <source>
        <dbReference type="Proteomes" id="UP000694941"/>
    </source>
</evidence>
<evidence type="ECO:0000256" key="2">
    <source>
        <dbReference type="ARBA" id="ARBA00006148"/>
    </source>
</evidence>
<evidence type="ECO:0000313" key="11">
    <source>
        <dbReference type="RefSeq" id="XP_013791802.2"/>
    </source>
</evidence>
<evidence type="ECO:0000256" key="7">
    <source>
        <dbReference type="ARBA" id="ARBA00023136"/>
    </source>
</evidence>
<feature type="transmembrane region" description="Helical" evidence="9">
    <location>
        <begin position="185"/>
        <end position="202"/>
    </location>
</feature>
<evidence type="ECO:0000256" key="8">
    <source>
        <dbReference type="ARBA" id="ARBA00023180"/>
    </source>
</evidence>
<feature type="transmembrane region" description="Helical" evidence="9">
    <location>
        <begin position="85"/>
        <end position="111"/>
    </location>
</feature>
<reference evidence="11" key="1">
    <citation type="submission" date="2025-08" db="UniProtKB">
        <authorList>
            <consortium name="RefSeq"/>
        </authorList>
    </citation>
    <scope>IDENTIFICATION</scope>
    <source>
        <tissue evidence="11">Muscle</tissue>
    </source>
</reference>
<keyword evidence="4 9" id="KW-0812">Transmembrane</keyword>
<proteinExistence type="inferred from homology"/>
<dbReference type="InterPro" id="IPR001991">
    <property type="entry name" value="Na-dicarboxylate_symporter"/>
</dbReference>
<evidence type="ECO:0000256" key="6">
    <source>
        <dbReference type="ARBA" id="ARBA00022989"/>
    </source>
</evidence>
<evidence type="ECO:0000256" key="5">
    <source>
        <dbReference type="ARBA" id="ARBA00022847"/>
    </source>
</evidence>
<comment type="similarity">
    <text evidence="2 9">Belongs to the dicarboxylate/amino acid:cation symporter (DAACS) (TC 2.A.23) family.</text>
</comment>
<feature type="transmembrane region" description="Helical" evidence="9">
    <location>
        <begin position="256"/>
        <end position="281"/>
    </location>
</feature>
<keyword evidence="10" id="KW-1185">Reference proteome</keyword>
<dbReference type="PROSITE" id="PS00713">
    <property type="entry name" value="NA_DICARBOXYL_SYMP_1"/>
    <property type="match status" value="1"/>
</dbReference>
<keyword evidence="5 9" id="KW-0769">Symport</keyword>
<evidence type="ECO:0000256" key="9">
    <source>
        <dbReference type="RuleBase" id="RU361216"/>
    </source>
</evidence>
<dbReference type="Gene3D" id="1.10.3860.10">
    <property type="entry name" value="Sodium:dicarboxylate symporter"/>
    <property type="match status" value="1"/>
</dbReference>
<keyword evidence="7 9" id="KW-0472">Membrane</keyword>
<dbReference type="RefSeq" id="XP_013791802.2">
    <property type="nucleotide sequence ID" value="XM_013936348.2"/>
</dbReference>
<organism evidence="10 11">
    <name type="scientific">Limulus polyphemus</name>
    <name type="common">Atlantic horseshoe crab</name>
    <dbReference type="NCBI Taxonomy" id="6850"/>
    <lineage>
        <taxon>Eukaryota</taxon>
        <taxon>Metazoa</taxon>
        <taxon>Ecdysozoa</taxon>
        <taxon>Arthropoda</taxon>
        <taxon>Chelicerata</taxon>
        <taxon>Merostomata</taxon>
        <taxon>Xiphosura</taxon>
        <taxon>Limulidae</taxon>
        <taxon>Limulus</taxon>
    </lineage>
</organism>
<dbReference type="Proteomes" id="UP000694941">
    <property type="component" value="Unplaced"/>
</dbReference>
<dbReference type="InterPro" id="IPR018107">
    <property type="entry name" value="Na-dicarboxylate_symporter_CS"/>
</dbReference>
<dbReference type="PRINTS" id="PR00173">
    <property type="entry name" value="EDTRNSPORT"/>
</dbReference>
<gene>
    <name evidence="11" type="primary">LOC106475670</name>
</gene>
<accession>A0ABM1BZX8</accession>
<dbReference type="SUPFAM" id="SSF118215">
    <property type="entry name" value="Proton glutamate symport protein"/>
    <property type="match status" value="1"/>
</dbReference>
<protein>
    <recommendedName>
        <fullName evidence="9">Amino acid transporter</fullName>
    </recommendedName>
</protein>
<dbReference type="PANTHER" id="PTHR11958:SF99">
    <property type="entry name" value="SODIUM-DEPENDENT EXCITATORY AMINO ACID TRANSPORTER GLT-6-RELATED"/>
    <property type="match status" value="1"/>
</dbReference>
<feature type="transmembrane region" description="Helical" evidence="9">
    <location>
        <begin position="288"/>
        <end position="311"/>
    </location>
</feature>
<dbReference type="InterPro" id="IPR036458">
    <property type="entry name" value="Na:dicarbo_symporter_sf"/>
</dbReference>
<dbReference type="InterPro" id="IPR050746">
    <property type="entry name" value="DAACS"/>
</dbReference>
<feature type="transmembrane region" description="Helical" evidence="9">
    <location>
        <begin position="223"/>
        <end position="244"/>
    </location>
</feature>
<evidence type="ECO:0000256" key="4">
    <source>
        <dbReference type="ARBA" id="ARBA00022692"/>
    </source>
</evidence>
<dbReference type="Pfam" id="PF00375">
    <property type="entry name" value="SDF"/>
    <property type="match status" value="1"/>
</dbReference>
<dbReference type="PANTHER" id="PTHR11958">
    <property type="entry name" value="SODIUM/DICARBOXYLATE SYMPORTER-RELATED"/>
    <property type="match status" value="1"/>
</dbReference>
<keyword evidence="3 9" id="KW-0813">Transport</keyword>
<comment type="subcellular location">
    <subcellularLocation>
        <location evidence="1 9">Membrane</location>
        <topology evidence="1 9">Multi-pass membrane protein</topology>
    </subcellularLocation>
</comment>
<keyword evidence="6 9" id="KW-1133">Transmembrane helix</keyword>
<sequence>MECWKRVSGSLKENALLFSTLVAVCLGVILGLSLRMIQPNDDVIMVIEMPGDIFLRVLRMLVLPIMVASIITGSATLSGKAEGKVALYTFVIFIATSLIASLIGLLFVALVHPGNPNIKPSATEAKEQFTPNAKLLDTFLDLFRNALPDNLVEACVKQVYTKYDEDPFNNKTFSRKLYTRPGTNALGLIVFSLVFGVILGSLRERSQIMIKFFNGLDKIVMKLVLKVMWLTPIGVLSLICSKLLAVSDITTLLQQMAVFVVTVLGALTTEVLVAQPLLFFVITRENPYVFLVRLLQAMITAFAVSSSSATMPVTLRCLEEKCHVDRRVTRFVVPLGTTINMNGTALFITMSTFFIAQMNGIPLQAGDYLAVVITATAVSVAATSVPSSSLFLMVMCLSAIGAPVSDVSLLFAVEWINDRSRTINNIIGDAFASGMVAHLCRKDLENDDNVDDTTVRASNIM</sequence>
<name>A0ABM1BZX8_LIMPO</name>
<feature type="transmembrane region" description="Helical" evidence="9">
    <location>
        <begin position="368"/>
        <end position="385"/>
    </location>
</feature>
<feature type="transmembrane region" description="Helical" evidence="9">
    <location>
        <begin position="57"/>
        <end position="78"/>
    </location>
</feature>
<keyword evidence="8" id="KW-0325">Glycoprotein</keyword>